<feature type="domain" description="DUF11" evidence="5">
    <location>
        <begin position="2393"/>
        <end position="2493"/>
    </location>
</feature>
<feature type="domain" description="DUF11" evidence="5">
    <location>
        <begin position="2109"/>
        <end position="2212"/>
    </location>
</feature>
<keyword evidence="3" id="KW-0732">Signal</keyword>
<dbReference type="CDD" id="cd08547">
    <property type="entry name" value="Type_II_cohesin"/>
    <property type="match status" value="1"/>
</dbReference>
<feature type="domain" description="DUF11" evidence="5">
    <location>
        <begin position="1682"/>
        <end position="1785"/>
    </location>
</feature>
<gene>
    <name evidence="7" type="ORF">FRY97_07320</name>
</gene>
<feature type="domain" description="DUF11" evidence="5">
    <location>
        <begin position="1543"/>
        <end position="1661"/>
    </location>
</feature>
<evidence type="ECO:0000256" key="4">
    <source>
        <dbReference type="SAM" id="MobiDB-lite"/>
    </source>
</evidence>
<feature type="compositionally biased region" description="Polar residues" evidence="4">
    <location>
        <begin position="1228"/>
        <end position="1247"/>
    </location>
</feature>
<keyword evidence="8" id="KW-1185">Reference proteome</keyword>
<dbReference type="Proteomes" id="UP000321580">
    <property type="component" value="Unassembled WGS sequence"/>
</dbReference>
<feature type="region of interest" description="Disordered" evidence="4">
    <location>
        <begin position="1508"/>
        <end position="1531"/>
    </location>
</feature>
<dbReference type="Gene3D" id="2.60.40.680">
    <property type="match status" value="1"/>
</dbReference>
<dbReference type="SUPFAM" id="SSF117074">
    <property type="entry name" value="Hypothetical protein PA1324"/>
    <property type="match status" value="1"/>
</dbReference>
<comment type="subcellular location">
    <subcellularLocation>
        <location evidence="1">Secreted</location>
    </subcellularLocation>
</comment>
<dbReference type="Pfam" id="PF17210">
    <property type="entry name" value="SdrD_B"/>
    <property type="match status" value="2"/>
</dbReference>
<dbReference type="PANTHER" id="PTHR34819:SF3">
    <property type="entry name" value="CELL SURFACE PROTEIN"/>
    <property type="match status" value="1"/>
</dbReference>
<evidence type="ECO:0000313" key="7">
    <source>
        <dbReference type="EMBL" id="TXB64496.1"/>
    </source>
</evidence>
<evidence type="ECO:0000256" key="1">
    <source>
        <dbReference type="ARBA" id="ARBA00004613"/>
    </source>
</evidence>
<feature type="region of interest" description="Disordered" evidence="4">
    <location>
        <begin position="2641"/>
        <end position="2680"/>
    </location>
</feature>
<feature type="domain" description="SD-repeat containing protein B" evidence="6">
    <location>
        <begin position="693"/>
        <end position="745"/>
    </location>
</feature>
<name>A0A5C6RQ29_9BACT</name>
<protein>
    <submittedName>
        <fullName evidence="7">DUF11 domain-containing protein</fullName>
    </submittedName>
</protein>
<keyword evidence="2" id="KW-0964">Secreted</keyword>
<proteinExistence type="predicted"/>
<evidence type="ECO:0000259" key="5">
    <source>
        <dbReference type="Pfam" id="PF01345"/>
    </source>
</evidence>
<evidence type="ECO:0000259" key="6">
    <source>
        <dbReference type="Pfam" id="PF17210"/>
    </source>
</evidence>
<feature type="domain" description="DUF11" evidence="5">
    <location>
        <begin position="1823"/>
        <end position="1928"/>
    </location>
</feature>
<dbReference type="OrthoDB" id="1488158at2"/>
<feature type="domain" description="DUF11" evidence="5">
    <location>
        <begin position="1407"/>
        <end position="1508"/>
    </location>
</feature>
<dbReference type="PANTHER" id="PTHR34819">
    <property type="entry name" value="LARGE CYSTEINE-RICH PERIPLASMIC PROTEIN OMCB"/>
    <property type="match status" value="1"/>
</dbReference>
<feature type="domain" description="DUF11" evidence="5">
    <location>
        <begin position="994"/>
        <end position="1110"/>
    </location>
</feature>
<dbReference type="NCBIfam" id="TIGR04183">
    <property type="entry name" value="Por_Secre_tail"/>
    <property type="match status" value="1"/>
</dbReference>
<feature type="domain" description="SD-repeat containing protein B" evidence="6">
    <location>
        <begin position="173"/>
        <end position="257"/>
    </location>
</feature>
<dbReference type="GO" id="GO:0005576">
    <property type="term" value="C:extracellular region"/>
    <property type="evidence" value="ECO:0007669"/>
    <property type="project" value="UniProtKB-SubCell"/>
</dbReference>
<feature type="region of interest" description="Disordered" evidence="4">
    <location>
        <begin position="1647"/>
        <end position="1666"/>
    </location>
</feature>
<evidence type="ECO:0000313" key="8">
    <source>
        <dbReference type="Proteomes" id="UP000321580"/>
    </source>
</evidence>
<dbReference type="GO" id="GO:0000272">
    <property type="term" value="P:polysaccharide catabolic process"/>
    <property type="evidence" value="ECO:0007669"/>
    <property type="project" value="InterPro"/>
</dbReference>
<feature type="domain" description="DUF11" evidence="5">
    <location>
        <begin position="1267"/>
        <end position="1367"/>
    </location>
</feature>
<feature type="domain" description="DUF11" evidence="5">
    <location>
        <begin position="1965"/>
        <end position="2070"/>
    </location>
</feature>
<feature type="region of interest" description="Disordered" evidence="4">
    <location>
        <begin position="1227"/>
        <end position="1250"/>
    </location>
</feature>
<dbReference type="GO" id="GO:0030246">
    <property type="term" value="F:carbohydrate binding"/>
    <property type="evidence" value="ECO:0007669"/>
    <property type="project" value="InterPro"/>
</dbReference>
<dbReference type="NCBIfam" id="TIGR01451">
    <property type="entry name" value="B_ant_repeat"/>
    <property type="match status" value="11"/>
</dbReference>
<feature type="domain" description="DUF11" evidence="5">
    <location>
        <begin position="2254"/>
        <end position="2356"/>
    </location>
</feature>
<comment type="caution">
    <text evidence="7">The sequence shown here is derived from an EMBL/GenBank/DDBJ whole genome shotgun (WGS) entry which is preliminary data.</text>
</comment>
<accession>A0A5C6RQ29</accession>
<evidence type="ECO:0000256" key="3">
    <source>
        <dbReference type="ARBA" id="ARBA00022729"/>
    </source>
</evidence>
<sequence length="4203" mass="444328">MLTVESQTYTLKLLGCPHPASFIMLTNFSHMRHCYTLLNSLETQARRHAATFLSGLVLLLAPALLRAQASCAVSLDHAEVSCNFADGNSAFELEIAFSWSGVDAEALNISVAGSTQAFPIALDNGNATLSLPLPGPGSGFPVEISVPGSAGCSADTFVDAIACTPPCEGDSDEIGGLAWQDFNLDGQMGAEPALPNVLVEAYDCEGQLAGSAFTNADGQWRITGLEPGAAYRVEFRPPSGSNLFSTFLGTQHKSNVQFTDAGNCTLLVGFAPVNTEEDCFNPDNPVNNCIENFNTLDWGQVANGAIPFPFPPFTREIGGDEIAWARSTDGGTPYTHRVYHNMLGGEQEYYLLEMEGDNSNPARPQDVGVVFSLNRPVQRLIVPILDIDVNGDAVDRVVVKAYLGGRPVALDLDETIIGLDVNYLGDGVFEGTTAVNDASTRGNVIVEFRETVDQVSITYTATASGAVNPGLQAIGLGDIAWCESPVPVAPQCTRRLDWILQADNAADALPLMVGTATVSVHNSDPSGIAASSGFKVDNDQTPLGGTRGFWPLAMNASAAGQYVESGFSFNLPVEQVEFAVLGIDALPGSYQDHVTVRAFLEGVEVPLALGNISADGSYTGPATTVLNANTYLGGTLSLNPVNTAGNVRVQIPEKIDSVVVRLEAGATGGTDPASQMIGISDLHFCICQPPAIQLGDYVWEDEDGNGVQNPCEPPMPGLRVSLYDANGQYLARTATNAEGRYTFTHSNNLQEQWASEGRILPGETYYIVFGRDDQNPSNQYIRLNNRIFQPTAKLQGEGAVPAFNDSSVDPGLPAESLPGDVPSGLPLIVYTAGQAGLANHSLDAGFQEVYFDLALSKTIDTTLTPPPFQPGSLVSFNITVKNEGVLSSTFARVIDYLPAGLSLVDAGPYHQSGNIFTLPAIAPGDSLVLTPTYRISPDFDGASIINAAEIGQANNAVNYADLDSQPDFINGNDAQGEDDYGFVEIPVEATAVFDLSLEKTVNGAGPFEPGQEVTFTLAVTNEGDLEAANVQLRDFIPNGLTVNDNNWAVADGEATLLSPIASIAPGETVARDITFSINAFFAQPNIVNRAEILSAEGGAADEDSTPGNNIPEEDDQDSELIVIQPTADLALEKLAPLGGPFAPGELVTFTFRVHNEGSLLATNIQLADYVPEGLTLEDNNWFMSGGQANLNTPILAVLPGASVNVPITFRIGEGVEATSLANAGEIKSFNNPANEPDTDSTPGNFSNSEDDDATATIILEQPQNVFDLSLAKEVSSPGPFAPGQLVTFNIIVTNEGNLTAFDVGVIDYLPDGLSLADPDWMPNLSTALLMVPIPVIAPGASATVSITCQVENGMSGLGITNRAEIISGSNNLGLPDIDSVPFNGVDNAEDDNGSATIQVTEAVENFDLSLNKSVSSSGPFAPGSTVTFTLQVKNEGTLQATQVQLSDYIPQGLTLADADWTAANGIATLNNPIAVIPGGAAQNVDITFNIDSGYTGTSINNTAEIRSFSNPLGLPDDDSTPDNGDPNEDDFDNSLIAIAQQFDLALSKTVLTQGPYAPGQLVTYSLNVVNQGNITAVNVGLNDYYPFQQLLPADADWQAAGGNTLRLINPIPSIAPGQTVSVPITFQVRSDIACGAVATNCAEIRGAGNAQPDVDSTPANGSHDEDDDDAIDITISCQQEFDLSLEKTVVTEGAAFSPGQSVTFGITVTNEGEATATAVQVVDYLPNGTFLVDNNWESIGNNQVRLLQPIVNLAPGQSVTRNISLFIGSGYSGTTLTNFAEILSASNAAGSPDVDSTPGNGAVEAGEDDFDGATINMETRTFDLALSKSLKTSETPGPFLPGDEVVFRISVTNQGNVQAQNVQVRDYIPNGLILNDPNWMQNGSFAQLDGGLGSLAPGATLSRDIRFVISGAFAQTSLTNFAEISAASNGFSLADVDSTPGNGVQGANEDDYDGATIAVIQNQFDLALVKSLNTTLTPGPFSPGSAVTFRLTVSNQGDLTAQTVSLRDFIPEGLVLNDPAWSISGGNAVYNGAITNLQPGNSQSVNISFLIADDFTAPSISNFAEILSATNGLGLNDEDSVPGNGLNGQNEDDFDGAAITITYPQQTFDLALEKSLNTAATPGPFVPGSTVTFTITVENQGTTSAQQVQLADYVPLGLTLDDNNWQMQGATARLQTPIANIPVGGTVSRDITFTINGNFAGQSINNFAEIFSFSNPLSLSDEDSTPGNGLAGQGEDDFDSAAITVSPETEQVFDLSLAKGLQSQGPFLPGDLVTFVFTVTNEGNVTAQNIRLRDFVPQGMLPADLNWSSNGSTVVLNNPIASLAPGASTTVTLDLAIGIAFQGSSITNFGEISAATNPAGLPDIDSTPNNGFGGPQEDDFSSVTFPVFLSNFDLALVKTVATVGPFEPGDEVTFNLHVNNQGGLVAQNVELSDFVPQGLILNDSDWTLLGGVATLNQPIESISAGQIVTVPITFIIDADYSGESIINTAEILAAGNPIGAGDLDSTPGNGAAAPNEDDYDSATVIVTQVPEAVFDLALTKRVNTGQTPAPYALGDDVVYNITITNQGDFPAYNITVTDYIPAGLILDDANWALGSGMASRVIPGPVAPGGGTATVSIRFQIDPAYTGSVITNFAEISAADDDQVAGNTPPVDIDSPYDTNPANDAGGAPGTAADNAINGNGTGAPGSNVAILDEDDHDPAMIVLDNCDGLNAGINGTLEVCLTCTPDEVILNLFDGLGGNPSPGGFWTESTASGVSLVNPAAVDFTNVPMGVYTFVYTVGGMGGCPQQSATVTVNKEDISAFACNDQINVTFGTSCEIVVSPDMLLEGEDDCMNSLQVELFNEAGQSIGNTITGAEVGQLLFAFVVDPFCGNFCESRISVTDQTSPTIVCPTQEADLLCNELDLVMDNVGSLADLGQPQILDNCGDFNTVTFEDVMVMGQESCEDQIINRTFTVTDPAGNATQCTQQITFRPASLSDIMPFPESVFYSCTESYETDVAGNPLPDPSTAPQLDGFYGTYNIGQSLCNIGVTYEDSAPLFECEGTFRIVREWTLIDFCAPNGQNVETQLQIIRVGDVEGPTVTIPNPDTNNDGIPEPLVYSTGTFDCTAAIVVPMPGVTDNCSGWEVQTSIVIDEVVPLVNQFGLLIGYDTIPTVFQTIQPGESRFVTGIPIGCHTIRYKVTDDCNNFTVTEAPFCIEDQIEPAAVCNDDLNISLGGDGAARVFASDVDEGSNDNCEIATLEVRRLVELDPGDCSDVTDYYTDWGPFVDFTCCDAGRMVTIELRVTDIYGNQNICWLEVLVEDKINPFCIAPPSTSISCADLPGSFVPEDTQALEALFGFAEGDDDCGPVSVQEFAADVNLDDCGFGTIVRTFQAADAAGNLSTNTCSQVITVEQEFNYTIKFPKDEVSNCGVPSPDTILLNGMGCDMLSVNVEDEIFTPNGSSSDPACYKIFRRYRVQNMCEWDGISGPLIVGRNEDCDGAPGDEDVWVVRTPGSTFIDRDGNPNNSVPAFGTKGTSCDGNTNPAGYWRTVQSVGYWQYTQIIEVRDTEAPQISFTDPGQFCSINQVTCNANVDFPFVVAENCDPENLSISVSLDAGANGSIDFNVSSELSGTYPNYSIGGEYPIGSHAFVVTVEDGCGGNTAVATLPFEVVDCAAPTLTCLNGLTFNLQALPPDTDIDGDGQIDIAGAGIWASDFHINESDCSDDTIGFAINLPGETPDFSQTSLYFTCEDVGTIDVEVYFFDSAYNPEAVQPDGSIGGPNWDFCTTFIELTDNNSVCDNPEAAPMMAGLISRENDDAVQDVEVALSGAMSSMAMTSSNGTYEFAELPMGYDYTLTPSRNNDHRNGISTLDLITIQQHLLGISLLDSPYKRIAADANRSNAITTLDMIEIQKLILGEITEFTNNTSWRFVDREFSFPVPSNPWFSVFPESISVNDLDSDVMSNDFVAIKIGDVNNSATTTQFSGLEERSSETVALRLEDHHLQADSQVIVPFAVAAADQLEGYQFTLEFDPAVLQLADVSYGIADENSLGLYDAAQGRITASWYDQHAFEWPEDGQLELFALTFEVLSTGGGALSSELLLSSAVTTAEAYRRDGARLGVALDFGQALPTGTASATAMPFRLHQNRPNPFGESTVIGFELPEAGTAQLQVYDLQGRLLKRVAGHYAAGYHEVALRREDLGTTGVLYYQLQAAGQTATRKMVLLK</sequence>
<dbReference type="InterPro" id="IPR036439">
    <property type="entry name" value="Dockerin_dom_sf"/>
</dbReference>
<dbReference type="InterPro" id="IPR008965">
    <property type="entry name" value="CBM2/CBM3_carb-bd_dom_sf"/>
</dbReference>
<dbReference type="InterPro" id="IPR001434">
    <property type="entry name" value="OmcB-like_DUF11"/>
</dbReference>
<dbReference type="Gene3D" id="2.60.40.10">
    <property type="entry name" value="Immunoglobulins"/>
    <property type="match status" value="11"/>
</dbReference>
<evidence type="ECO:0000256" key="2">
    <source>
        <dbReference type="ARBA" id="ARBA00022525"/>
    </source>
</evidence>
<dbReference type="InterPro" id="IPR033764">
    <property type="entry name" value="Sdr_B"/>
</dbReference>
<dbReference type="SUPFAM" id="SSF49478">
    <property type="entry name" value="Cna protein B-type domain"/>
    <property type="match status" value="1"/>
</dbReference>
<feature type="domain" description="DUF11" evidence="5">
    <location>
        <begin position="852"/>
        <end position="954"/>
    </location>
</feature>
<feature type="compositionally biased region" description="Acidic residues" evidence="4">
    <location>
        <begin position="1515"/>
        <end position="1531"/>
    </location>
</feature>
<feature type="domain" description="DUF11" evidence="5">
    <location>
        <begin position="1128"/>
        <end position="1230"/>
    </location>
</feature>
<organism evidence="7 8">
    <name type="scientific">Phaeodactylibacter luteus</name>
    <dbReference type="NCBI Taxonomy" id="1564516"/>
    <lineage>
        <taxon>Bacteria</taxon>
        <taxon>Pseudomonadati</taxon>
        <taxon>Bacteroidota</taxon>
        <taxon>Saprospiria</taxon>
        <taxon>Saprospirales</taxon>
        <taxon>Haliscomenobacteraceae</taxon>
        <taxon>Phaeodactylibacter</taxon>
    </lineage>
</organism>
<reference evidence="7 8" key="1">
    <citation type="submission" date="2019-08" db="EMBL/GenBank/DDBJ databases">
        <title>Genome of Phaeodactylibacter luteus.</title>
        <authorList>
            <person name="Bowman J.P."/>
        </authorList>
    </citation>
    <scope>NUCLEOTIDE SEQUENCE [LARGE SCALE GENOMIC DNA]</scope>
    <source>
        <strain evidence="7 8">KCTC 42180</strain>
    </source>
</reference>
<feature type="domain" description="DUF11" evidence="5">
    <location>
        <begin position="2535"/>
        <end position="2647"/>
    </location>
</feature>
<dbReference type="InterPro" id="IPR026444">
    <property type="entry name" value="Secre_tail"/>
</dbReference>
<dbReference type="CDD" id="cd14252">
    <property type="entry name" value="Dockerin_like"/>
    <property type="match status" value="1"/>
</dbReference>
<dbReference type="Gene3D" id="1.10.1330.10">
    <property type="entry name" value="Dockerin domain"/>
    <property type="match status" value="1"/>
</dbReference>
<dbReference type="InterPro" id="IPR047589">
    <property type="entry name" value="DUF11_rpt"/>
</dbReference>
<dbReference type="InterPro" id="IPR013783">
    <property type="entry name" value="Ig-like_fold"/>
</dbReference>
<dbReference type="SUPFAM" id="SSF49384">
    <property type="entry name" value="Carbohydrate-binding domain"/>
    <property type="match status" value="1"/>
</dbReference>
<dbReference type="EMBL" id="VOOR01000011">
    <property type="protein sequence ID" value="TXB64496.1"/>
    <property type="molecule type" value="Genomic_DNA"/>
</dbReference>
<dbReference type="InterPro" id="IPR051172">
    <property type="entry name" value="Chlamydia_OmcB"/>
</dbReference>
<dbReference type="Pfam" id="PF01345">
    <property type="entry name" value="DUF11"/>
    <property type="match status" value="13"/>
</dbReference>